<protein>
    <submittedName>
        <fullName evidence="1">Uncharacterized protein</fullName>
    </submittedName>
</protein>
<accession>A0A6C0IX08</accession>
<reference evidence="1" key="1">
    <citation type="journal article" date="2020" name="Nature">
        <title>Giant virus diversity and host interactions through global metagenomics.</title>
        <authorList>
            <person name="Schulz F."/>
            <person name="Roux S."/>
            <person name="Paez-Espino D."/>
            <person name="Jungbluth S."/>
            <person name="Walsh D.A."/>
            <person name="Denef V.J."/>
            <person name="McMahon K.D."/>
            <person name="Konstantinidis K.T."/>
            <person name="Eloe-Fadrosh E.A."/>
            <person name="Kyrpides N.C."/>
            <person name="Woyke T."/>
        </authorList>
    </citation>
    <scope>NUCLEOTIDE SEQUENCE</scope>
    <source>
        <strain evidence="1">GVMAG-M-3300025572-1</strain>
    </source>
</reference>
<evidence type="ECO:0000313" key="1">
    <source>
        <dbReference type="EMBL" id="QHT97831.1"/>
    </source>
</evidence>
<name>A0A6C0IX08_9ZZZZ</name>
<sequence>MFRSIPQQRQFALSLRDAVAAELSDDNYLEGIHVGPFVVPFLPFKEAIKKIEDGFVWRHEPDLEKWGERGNQVISLKKGKELFLVEVRYDPKANMIFPPK</sequence>
<dbReference type="EMBL" id="MN740283">
    <property type="protein sequence ID" value="QHT97831.1"/>
    <property type="molecule type" value="Genomic_DNA"/>
</dbReference>
<organism evidence="1">
    <name type="scientific">viral metagenome</name>
    <dbReference type="NCBI Taxonomy" id="1070528"/>
    <lineage>
        <taxon>unclassified sequences</taxon>
        <taxon>metagenomes</taxon>
        <taxon>organismal metagenomes</taxon>
    </lineage>
</organism>
<dbReference type="AlphaFoldDB" id="A0A6C0IX08"/>
<proteinExistence type="predicted"/>